<comment type="similarity">
    <text evidence="2">Belongs to the nicotinamide ribonucleoside (NR) uptake permease (TC 4.B.1) family.</text>
</comment>
<keyword evidence="5 8" id="KW-0812">Transmembrane</keyword>
<keyword evidence="10" id="KW-1185">Reference proteome</keyword>
<accession>A0A346XWI9</accession>
<feature type="transmembrane region" description="Helical" evidence="8">
    <location>
        <begin position="77"/>
        <end position="96"/>
    </location>
</feature>
<keyword evidence="3" id="KW-0813">Transport</keyword>
<evidence type="ECO:0000256" key="4">
    <source>
        <dbReference type="ARBA" id="ARBA00022475"/>
    </source>
</evidence>
<comment type="subcellular location">
    <subcellularLocation>
        <location evidence="1">Cell membrane</location>
        <topology evidence="1">Multi-pass membrane protein</topology>
    </subcellularLocation>
</comment>
<dbReference type="PANTHER" id="PTHR36122">
    <property type="entry name" value="NICOTINAMIDE RIBOSIDE TRANSPORTER PNUC"/>
    <property type="match status" value="1"/>
</dbReference>
<dbReference type="PANTHER" id="PTHR36122:SF2">
    <property type="entry name" value="NICOTINAMIDE RIBOSIDE TRANSPORTER PNUC"/>
    <property type="match status" value="1"/>
</dbReference>
<dbReference type="AlphaFoldDB" id="A0A346XWI9"/>
<feature type="transmembrane region" description="Helical" evidence="8">
    <location>
        <begin position="25"/>
        <end position="43"/>
    </location>
</feature>
<dbReference type="KEGG" id="euz:DVS28_a1901"/>
<evidence type="ECO:0000256" key="1">
    <source>
        <dbReference type="ARBA" id="ARBA00004651"/>
    </source>
</evidence>
<feature type="transmembrane region" description="Helical" evidence="8">
    <location>
        <begin position="165"/>
        <end position="185"/>
    </location>
</feature>
<feature type="transmembrane region" description="Helical" evidence="8">
    <location>
        <begin position="141"/>
        <end position="158"/>
    </location>
</feature>
<sequence length="243" mass="26123">MLISQPPTSPAPPAPMLGRPWEHRHAAVAGLGSLAACAVYWLATRVVAPDVTPGAVEFLGTLTSLWSVWITQRRNVLALPIGVVSVALMGWFFLDIGLGGQVLLHWAYYLPVQVWAWWHWARGGVDGGELTVGRLGWPARGGWLAAMVVGTVVLGRALDAGWDDALYTTWDASIVAASVVAMVLLSTKKVESWWLWIGPVNVSAIGLYALTGATMFAALYVLFLVMAVVGLLRWQRAAAAQAP</sequence>
<organism evidence="9 10">
    <name type="scientific">Euzebya pacifica</name>
    <dbReference type="NCBI Taxonomy" id="1608957"/>
    <lineage>
        <taxon>Bacteria</taxon>
        <taxon>Bacillati</taxon>
        <taxon>Actinomycetota</taxon>
        <taxon>Nitriliruptoria</taxon>
        <taxon>Euzebyales</taxon>
    </lineage>
</organism>
<evidence type="ECO:0000256" key="2">
    <source>
        <dbReference type="ARBA" id="ARBA00006669"/>
    </source>
</evidence>
<dbReference type="GO" id="GO:0034257">
    <property type="term" value="F:nicotinamide riboside transmembrane transporter activity"/>
    <property type="evidence" value="ECO:0007669"/>
    <property type="project" value="InterPro"/>
</dbReference>
<evidence type="ECO:0000313" key="9">
    <source>
        <dbReference type="EMBL" id="AXV06586.1"/>
    </source>
</evidence>
<name>A0A346XWI9_9ACTN</name>
<evidence type="ECO:0000256" key="7">
    <source>
        <dbReference type="ARBA" id="ARBA00023136"/>
    </source>
</evidence>
<dbReference type="NCBIfam" id="TIGR01528">
    <property type="entry name" value="NMN_trans_PnuC"/>
    <property type="match status" value="1"/>
</dbReference>
<evidence type="ECO:0000256" key="6">
    <source>
        <dbReference type="ARBA" id="ARBA00022989"/>
    </source>
</evidence>
<proteinExistence type="inferred from homology"/>
<feature type="transmembrane region" description="Helical" evidence="8">
    <location>
        <begin position="55"/>
        <end position="71"/>
    </location>
</feature>
<keyword evidence="7 8" id="KW-0472">Membrane</keyword>
<dbReference type="EMBL" id="CP031165">
    <property type="protein sequence ID" value="AXV06586.1"/>
    <property type="molecule type" value="Genomic_DNA"/>
</dbReference>
<dbReference type="Proteomes" id="UP000264006">
    <property type="component" value="Chromosome"/>
</dbReference>
<feature type="transmembrane region" description="Helical" evidence="8">
    <location>
        <begin position="205"/>
        <end position="232"/>
    </location>
</feature>
<evidence type="ECO:0000256" key="3">
    <source>
        <dbReference type="ARBA" id="ARBA00022448"/>
    </source>
</evidence>
<dbReference type="Pfam" id="PF04973">
    <property type="entry name" value="NMN_transporter"/>
    <property type="match status" value="1"/>
</dbReference>
<protein>
    <submittedName>
        <fullName evidence="9">Ribosyl nicotinamide transporter, PnuC-like</fullName>
    </submittedName>
</protein>
<dbReference type="GO" id="GO:0005886">
    <property type="term" value="C:plasma membrane"/>
    <property type="evidence" value="ECO:0007669"/>
    <property type="project" value="UniProtKB-SubCell"/>
</dbReference>
<dbReference type="InterPro" id="IPR006419">
    <property type="entry name" value="NMN_transpt_PnuC"/>
</dbReference>
<keyword evidence="4" id="KW-1003">Cell membrane</keyword>
<gene>
    <name evidence="9" type="ORF">DVS28_a1901</name>
</gene>
<evidence type="ECO:0000256" key="8">
    <source>
        <dbReference type="SAM" id="Phobius"/>
    </source>
</evidence>
<evidence type="ECO:0000256" key="5">
    <source>
        <dbReference type="ARBA" id="ARBA00022692"/>
    </source>
</evidence>
<keyword evidence="6 8" id="KW-1133">Transmembrane helix</keyword>
<reference evidence="9 10" key="1">
    <citation type="submission" date="2018-09" db="EMBL/GenBank/DDBJ databases">
        <title>Complete genome sequence of Euzebya sp. DY32-46 isolated from seawater of Pacific Ocean.</title>
        <authorList>
            <person name="Xu L."/>
            <person name="Wu Y.-H."/>
            <person name="Xu X.-W."/>
        </authorList>
    </citation>
    <scope>NUCLEOTIDE SEQUENCE [LARGE SCALE GENOMIC DNA]</scope>
    <source>
        <strain evidence="9 10">DY32-46</strain>
    </source>
</reference>
<evidence type="ECO:0000313" key="10">
    <source>
        <dbReference type="Proteomes" id="UP000264006"/>
    </source>
</evidence>